<dbReference type="InterPro" id="IPR005651">
    <property type="entry name" value="Trm112-like"/>
</dbReference>
<dbReference type="SUPFAM" id="SSF158997">
    <property type="entry name" value="Trm112p-like"/>
    <property type="match status" value="1"/>
</dbReference>
<keyword evidence="2" id="KW-1185">Reference proteome</keyword>
<sequence>MSTMEPWLREILRCPNCRAELRDETGTDGPELACTSETCGLVYRIDDGVPVLLVDEGRKPV</sequence>
<dbReference type="Gene3D" id="2.20.25.10">
    <property type="match status" value="1"/>
</dbReference>
<accession>A0A512SWD7</accession>
<dbReference type="AlphaFoldDB" id="A0A512SWD7"/>
<dbReference type="EMBL" id="BKBA01000003">
    <property type="protein sequence ID" value="GEQ12269.1"/>
    <property type="molecule type" value="Genomic_DNA"/>
</dbReference>
<dbReference type="Proteomes" id="UP000321793">
    <property type="component" value="Unassembled WGS sequence"/>
</dbReference>
<dbReference type="RefSeq" id="WP_147061811.1">
    <property type="nucleotide sequence ID" value="NZ_BAABDN010000001.1"/>
</dbReference>
<proteinExistence type="predicted"/>
<evidence type="ECO:0000313" key="2">
    <source>
        <dbReference type="Proteomes" id="UP000321793"/>
    </source>
</evidence>
<reference evidence="1 2" key="1">
    <citation type="submission" date="2019-07" db="EMBL/GenBank/DDBJ databases">
        <title>Whole genome shotgun sequence of Knoellia locipacati NBRC 109775.</title>
        <authorList>
            <person name="Hosoyama A."/>
            <person name="Uohara A."/>
            <person name="Ohji S."/>
            <person name="Ichikawa N."/>
        </authorList>
    </citation>
    <scope>NUCLEOTIDE SEQUENCE [LARGE SCALE GENOMIC DNA]</scope>
    <source>
        <strain evidence="1 2">NBRC 109775</strain>
    </source>
</reference>
<organism evidence="1 2">
    <name type="scientific">Knoellia locipacati</name>
    <dbReference type="NCBI Taxonomy" id="882824"/>
    <lineage>
        <taxon>Bacteria</taxon>
        <taxon>Bacillati</taxon>
        <taxon>Actinomycetota</taxon>
        <taxon>Actinomycetes</taxon>
        <taxon>Micrococcales</taxon>
        <taxon>Intrasporangiaceae</taxon>
        <taxon>Knoellia</taxon>
    </lineage>
</organism>
<dbReference type="OrthoDB" id="9812205at2"/>
<dbReference type="Pfam" id="PF03966">
    <property type="entry name" value="Trm112p"/>
    <property type="match status" value="1"/>
</dbReference>
<name>A0A512SWD7_9MICO</name>
<protein>
    <submittedName>
        <fullName evidence="1">Uncharacterized protein</fullName>
    </submittedName>
</protein>
<evidence type="ECO:0000313" key="1">
    <source>
        <dbReference type="EMBL" id="GEQ12269.1"/>
    </source>
</evidence>
<gene>
    <name evidence="1" type="ORF">KLO01_03160</name>
</gene>
<comment type="caution">
    <text evidence="1">The sequence shown here is derived from an EMBL/GenBank/DDBJ whole genome shotgun (WGS) entry which is preliminary data.</text>
</comment>